<reference evidence="5 6" key="1">
    <citation type="journal article" date="2024" name="Science">
        <title>Giant polyketide synthase enzymes in the biosynthesis of giant marine polyether toxins.</title>
        <authorList>
            <person name="Fallon T.R."/>
            <person name="Shende V.V."/>
            <person name="Wierzbicki I.H."/>
            <person name="Pendleton A.L."/>
            <person name="Watervoot N.F."/>
            <person name="Auber R.P."/>
            <person name="Gonzalez D.J."/>
            <person name="Wisecaver J.H."/>
            <person name="Moore B.S."/>
        </authorList>
    </citation>
    <scope>NUCLEOTIDE SEQUENCE [LARGE SCALE GENOMIC DNA]</scope>
    <source>
        <strain evidence="5 6">12B1</strain>
    </source>
</reference>
<organism evidence="5 6">
    <name type="scientific">Prymnesium parvum</name>
    <name type="common">Toxic golden alga</name>
    <dbReference type="NCBI Taxonomy" id="97485"/>
    <lineage>
        <taxon>Eukaryota</taxon>
        <taxon>Haptista</taxon>
        <taxon>Haptophyta</taxon>
        <taxon>Prymnesiophyceae</taxon>
        <taxon>Prymnesiales</taxon>
        <taxon>Prymnesiaceae</taxon>
        <taxon>Prymnesium</taxon>
    </lineage>
</organism>
<evidence type="ECO:0000256" key="3">
    <source>
        <dbReference type="SAM" id="MobiDB-lite"/>
    </source>
</evidence>
<dbReference type="InterPro" id="IPR049246">
    <property type="entry name" value="DUF5580_M"/>
</dbReference>
<dbReference type="Pfam" id="PF13499">
    <property type="entry name" value="EF-hand_7"/>
    <property type="match status" value="2"/>
</dbReference>
<dbReference type="EMBL" id="JBGBPQ010000030">
    <property type="protein sequence ID" value="KAL1496104.1"/>
    <property type="molecule type" value="Genomic_DNA"/>
</dbReference>
<evidence type="ECO:0000313" key="6">
    <source>
        <dbReference type="Proteomes" id="UP001515480"/>
    </source>
</evidence>
<dbReference type="Proteomes" id="UP001515480">
    <property type="component" value="Unassembled WGS sequence"/>
</dbReference>
<feature type="compositionally biased region" description="Polar residues" evidence="3">
    <location>
        <begin position="10"/>
        <end position="22"/>
    </location>
</feature>
<sequence length="488" mass="53842">MDAPRVKLSQPRQKQLNQQKRATRVTNEMYFRTHPELRVMVSTFLTRLLEEKPSDIPQFASRYFTDKHLARKLGFIGWSLPQTPTDSEEDATQFLDGGAGEFEAPEEPAAATTGETVHALEQILVQLFQEADQNGDGHLDREEFAKLMETAELGLSEQEVQMLLAEADENADGQISYAEFVPVAVEVVQMIRLKASVDDVQAFEAEELHAAADFSAPADSLLREAVVKAAASDGTVSRSALKQALAAPSLGLNKQVIGLAADAAIKGAAVDAADLALEIRERVISAMAQLMSLQSLDRIGEELDSIFSKADEEKSGTLPRRTIKDVLGRNFPMLTRVQLNALVNHAPLDEAGVVLWRQYMPQLAMMLKAMLDPSTVGERAQLASRAEFLPVQLMNGRQREEMEAMLKALFEESDTNQDGYLDRDEYEECLVNADLGFTDPEINLLLDVFDGSTDGMLSYTEFADMAYDVLVHAAREKAIVDSMLNVGK</sequence>
<dbReference type="Pfam" id="PF20742">
    <property type="entry name" value="DUF5580_M"/>
    <property type="match status" value="1"/>
</dbReference>
<dbReference type="InterPro" id="IPR011992">
    <property type="entry name" value="EF-hand-dom_pair"/>
</dbReference>
<evidence type="ECO:0000256" key="1">
    <source>
        <dbReference type="ARBA" id="ARBA00022737"/>
    </source>
</evidence>
<name>A0AB34IEG2_PRYPA</name>
<dbReference type="SUPFAM" id="SSF47473">
    <property type="entry name" value="EF-hand"/>
    <property type="match status" value="1"/>
</dbReference>
<evidence type="ECO:0000256" key="2">
    <source>
        <dbReference type="ARBA" id="ARBA00022837"/>
    </source>
</evidence>
<dbReference type="AlphaFoldDB" id="A0AB34IEG2"/>
<dbReference type="SMART" id="SM00054">
    <property type="entry name" value="EFh"/>
    <property type="match status" value="5"/>
</dbReference>
<dbReference type="SUPFAM" id="SSF47391">
    <property type="entry name" value="Dimerization-anchoring domain of cAMP-dependent PK regulatory subunit"/>
    <property type="match status" value="1"/>
</dbReference>
<dbReference type="PANTHER" id="PTHR23050">
    <property type="entry name" value="CALCIUM BINDING PROTEIN"/>
    <property type="match status" value="1"/>
</dbReference>
<dbReference type="CDD" id="cd22971">
    <property type="entry name" value="DD_RIIAD1"/>
    <property type="match status" value="1"/>
</dbReference>
<protein>
    <recommendedName>
        <fullName evidence="4">EF-hand domain-containing protein</fullName>
    </recommendedName>
</protein>
<feature type="domain" description="EF-hand" evidence="4">
    <location>
        <begin position="401"/>
        <end position="436"/>
    </location>
</feature>
<dbReference type="PROSITE" id="PS00018">
    <property type="entry name" value="EF_HAND_1"/>
    <property type="match status" value="4"/>
</dbReference>
<accession>A0AB34IEG2</accession>
<dbReference type="InterPro" id="IPR002048">
    <property type="entry name" value="EF_hand_dom"/>
</dbReference>
<evidence type="ECO:0000313" key="5">
    <source>
        <dbReference type="EMBL" id="KAL1496104.1"/>
    </source>
</evidence>
<dbReference type="PROSITE" id="PS50222">
    <property type="entry name" value="EF_HAND_2"/>
    <property type="match status" value="3"/>
</dbReference>
<dbReference type="InterPro" id="IPR059162">
    <property type="entry name" value="RIIAD1"/>
</dbReference>
<proteinExistence type="predicted"/>
<gene>
    <name evidence="5" type="ORF">AB1Y20_014729</name>
</gene>
<comment type="caution">
    <text evidence="5">The sequence shown here is derived from an EMBL/GenBank/DDBJ whole genome shotgun (WGS) entry which is preliminary data.</text>
</comment>
<feature type="domain" description="EF-hand" evidence="4">
    <location>
        <begin position="155"/>
        <end position="190"/>
    </location>
</feature>
<dbReference type="CDD" id="cd00051">
    <property type="entry name" value="EFh"/>
    <property type="match status" value="2"/>
</dbReference>
<evidence type="ECO:0000259" key="4">
    <source>
        <dbReference type="PROSITE" id="PS50222"/>
    </source>
</evidence>
<dbReference type="InterPro" id="IPR050145">
    <property type="entry name" value="Centrin_CML-like"/>
</dbReference>
<feature type="domain" description="EF-hand" evidence="4">
    <location>
        <begin position="119"/>
        <end position="154"/>
    </location>
</feature>
<dbReference type="Gene3D" id="1.10.238.10">
    <property type="entry name" value="EF-hand"/>
    <property type="match status" value="2"/>
</dbReference>
<dbReference type="GO" id="GO:0005509">
    <property type="term" value="F:calcium ion binding"/>
    <property type="evidence" value="ECO:0007669"/>
    <property type="project" value="InterPro"/>
</dbReference>
<keyword evidence="2" id="KW-0106">Calcium</keyword>
<keyword evidence="6" id="KW-1185">Reference proteome</keyword>
<feature type="region of interest" description="Disordered" evidence="3">
    <location>
        <begin position="1"/>
        <end position="22"/>
    </location>
</feature>
<keyword evidence="1" id="KW-0677">Repeat</keyword>
<dbReference type="InterPro" id="IPR018247">
    <property type="entry name" value="EF_Hand_1_Ca_BS"/>
</dbReference>